<evidence type="ECO:0000313" key="2">
    <source>
        <dbReference type="Proteomes" id="UP000499080"/>
    </source>
</evidence>
<dbReference type="Proteomes" id="UP000499080">
    <property type="component" value="Unassembled WGS sequence"/>
</dbReference>
<protein>
    <submittedName>
        <fullName evidence="1">Uncharacterized protein</fullName>
    </submittedName>
</protein>
<comment type="caution">
    <text evidence="1">The sequence shown here is derived from an EMBL/GenBank/DDBJ whole genome shotgun (WGS) entry which is preliminary data.</text>
</comment>
<gene>
    <name evidence="1" type="ORF">AVEN_59993_1</name>
</gene>
<sequence>MIKETDDTCTSTEHGHANLDERLHEETAGTIDILKEKYAAEYISTPKWTNCAPKSSSGLKLFYKEYHQKITDMIRGKSQWSFSR</sequence>
<evidence type="ECO:0000313" key="1">
    <source>
        <dbReference type="EMBL" id="GBM01562.1"/>
    </source>
</evidence>
<dbReference type="AlphaFoldDB" id="A0A4Y2CAS9"/>
<organism evidence="1 2">
    <name type="scientific">Araneus ventricosus</name>
    <name type="common">Orbweaver spider</name>
    <name type="synonym">Epeira ventricosa</name>
    <dbReference type="NCBI Taxonomy" id="182803"/>
    <lineage>
        <taxon>Eukaryota</taxon>
        <taxon>Metazoa</taxon>
        <taxon>Ecdysozoa</taxon>
        <taxon>Arthropoda</taxon>
        <taxon>Chelicerata</taxon>
        <taxon>Arachnida</taxon>
        <taxon>Araneae</taxon>
        <taxon>Araneomorphae</taxon>
        <taxon>Entelegynae</taxon>
        <taxon>Araneoidea</taxon>
        <taxon>Araneidae</taxon>
        <taxon>Araneus</taxon>
    </lineage>
</organism>
<keyword evidence="2" id="KW-1185">Reference proteome</keyword>
<accession>A0A4Y2CAS9</accession>
<name>A0A4Y2CAS9_ARAVE</name>
<dbReference type="EMBL" id="BGPR01000171">
    <property type="protein sequence ID" value="GBM01562.1"/>
    <property type="molecule type" value="Genomic_DNA"/>
</dbReference>
<proteinExistence type="predicted"/>
<reference evidence="1 2" key="1">
    <citation type="journal article" date="2019" name="Sci. Rep.">
        <title>Orb-weaving spider Araneus ventricosus genome elucidates the spidroin gene catalogue.</title>
        <authorList>
            <person name="Kono N."/>
            <person name="Nakamura H."/>
            <person name="Ohtoshi R."/>
            <person name="Moran D.A.P."/>
            <person name="Shinohara A."/>
            <person name="Yoshida Y."/>
            <person name="Fujiwara M."/>
            <person name="Mori M."/>
            <person name="Tomita M."/>
            <person name="Arakawa K."/>
        </authorList>
    </citation>
    <scope>NUCLEOTIDE SEQUENCE [LARGE SCALE GENOMIC DNA]</scope>
</reference>